<comment type="caution">
    <text evidence="1">The sequence shown here is derived from an EMBL/GenBank/DDBJ whole genome shotgun (WGS) entry which is preliminary data.</text>
</comment>
<name>A0A402AQ08_9CHLR</name>
<dbReference type="AlphaFoldDB" id="A0A402AQ08"/>
<accession>A0A402AQ08</accession>
<dbReference type="Proteomes" id="UP000287188">
    <property type="component" value="Unassembled WGS sequence"/>
</dbReference>
<dbReference type="EMBL" id="BIFS01000001">
    <property type="protein sequence ID" value="GCE21134.1"/>
    <property type="molecule type" value="Genomic_DNA"/>
</dbReference>
<keyword evidence="2" id="KW-1185">Reference proteome</keyword>
<organism evidence="1 2">
    <name type="scientific">Dictyobacter kobayashii</name>
    <dbReference type="NCBI Taxonomy" id="2014872"/>
    <lineage>
        <taxon>Bacteria</taxon>
        <taxon>Bacillati</taxon>
        <taxon>Chloroflexota</taxon>
        <taxon>Ktedonobacteria</taxon>
        <taxon>Ktedonobacterales</taxon>
        <taxon>Dictyobacteraceae</taxon>
        <taxon>Dictyobacter</taxon>
    </lineage>
</organism>
<protein>
    <submittedName>
        <fullName evidence="1">Uncharacterized protein</fullName>
    </submittedName>
</protein>
<evidence type="ECO:0000313" key="1">
    <source>
        <dbReference type="EMBL" id="GCE21134.1"/>
    </source>
</evidence>
<proteinExistence type="predicted"/>
<sequence length="118" mass="13455">MNVDRSGYFTSEQQKYLAQRQQGIGHERTLQILSEWNEALKQFQTAFDQGVNPTDTKLISPARQLSNHQHELLGEEVSINESFEQRKKKIIEDTAAIDPKESELTKCISTSMDAVDSQ</sequence>
<evidence type="ECO:0000313" key="2">
    <source>
        <dbReference type="Proteomes" id="UP000287188"/>
    </source>
</evidence>
<reference evidence="2" key="1">
    <citation type="submission" date="2018-12" db="EMBL/GenBank/DDBJ databases">
        <title>Tengunoibacter tsumagoiensis gen. nov., sp. nov., Dictyobacter kobayashii sp. nov., D. alpinus sp. nov., and D. joshuensis sp. nov. and description of Dictyobacteraceae fam. nov. within the order Ktedonobacterales isolated from Tengu-no-mugimeshi.</title>
        <authorList>
            <person name="Wang C.M."/>
            <person name="Zheng Y."/>
            <person name="Sakai Y."/>
            <person name="Toyoda A."/>
            <person name="Minakuchi Y."/>
            <person name="Abe K."/>
            <person name="Yokota A."/>
            <person name="Yabe S."/>
        </authorList>
    </citation>
    <scope>NUCLEOTIDE SEQUENCE [LARGE SCALE GENOMIC DNA]</scope>
    <source>
        <strain evidence="2">Uno11</strain>
    </source>
</reference>
<gene>
    <name evidence="1" type="ORF">KDK_49340</name>
</gene>